<feature type="compositionally biased region" description="Basic and acidic residues" evidence="1">
    <location>
        <begin position="20"/>
        <end position="32"/>
    </location>
</feature>
<evidence type="ECO:0000313" key="2">
    <source>
        <dbReference type="EMBL" id="GIY36160.1"/>
    </source>
</evidence>
<feature type="compositionally biased region" description="Polar residues" evidence="1">
    <location>
        <begin position="1"/>
        <end position="10"/>
    </location>
</feature>
<accession>A0AAV4SQX7</accession>
<name>A0AAV4SQX7_CAEEX</name>
<dbReference type="Proteomes" id="UP001054945">
    <property type="component" value="Unassembled WGS sequence"/>
</dbReference>
<keyword evidence="3" id="KW-1185">Reference proteome</keyword>
<dbReference type="AlphaFoldDB" id="A0AAV4SQX7"/>
<comment type="caution">
    <text evidence="2">The sequence shown here is derived from an EMBL/GenBank/DDBJ whole genome shotgun (WGS) entry which is preliminary data.</text>
</comment>
<feature type="compositionally biased region" description="Polar residues" evidence="1">
    <location>
        <begin position="33"/>
        <end position="49"/>
    </location>
</feature>
<dbReference type="EMBL" id="BPLR01010016">
    <property type="protein sequence ID" value="GIY36160.1"/>
    <property type="molecule type" value="Genomic_DNA"/>
</dbReference>
<organism evidence="2 3">
    <name type="scientific">Caerostris extrusa</name>
    <name type="common">Bark spider</name>
    <name type="synonym">Caerostris bankana</name>
    <dbReference type="NCBI Taxonomy" id="172846"/>
    <lineage>
        <taxon>Eukaryota</taxon>
        <taxon>Metazoa</taxon>
        <taxon>Ecdysozoa</taxon>
        <taxon>Arthropoda</taxon>
        <taxon>Chelicerata</taxon>
        <taxon>Arachnida</taxon>
        <taxon>Araneae</taxon>
        <taxon>Araneomorphae</taxon>
        <taxon>Entelegynae</taxon>
        <taxon>Araneoidea</taxon>
        <taxon>Araneidae</taxon>
        <taxon>Caerostris</taxon>
    </lineage>
</organism>
<evidence type="ECO:0000313" key="3">
    <source>
        <dbReference type="Proteomes" id="UP001054945"/>
    </source>
</evidence>
<sequence length="145" mass="16447">MDPSSLSLGQQPKKGMRLSLRREPRKIEKTRETISSPKRSGTPQAQRLNRSLRIIIRKNSPQPPYSIPRDGPTQLISRTTDASAEEGNAFCLREESLGKEKKTQKLNTSGDKASPKRPGTPRAYFRVKEKSGKHLRISHMEFFAF</sequence>
<reference evidence="2 3" key="1">
    <citation type="submission" date="2021-06" db="EMBL/GenBank/DDBJ databases">
        <title>Caerostris extrusa draft genome.</title>
        <authorList>
            <person name="Kono N."/>
            <person name="Arakawa K."/>
        </authorList>
    </citation>
    <scope>NUCLEOTIDE SEQUENCE [LARGE SCALE GENOMIC DNA]</scope>
</reference>
<feature type="compositionally biased region" description="Basic and acidic residues" evidence="1">
    <location>
        <begin position="92"/>
        <end position="103"/>
    </location>
</feature>
<protein>
    <submittedName>
        <fullName evidence="2">Uncharacterized protein</fullName>
    </submittedName>
</protein>
<feature type="region of interest" description="Disordered" evidence="1">
    <location>
        <begin position="1"/>
        <end position="123"/>
    </location>
</feature>
<gene>
    <name evidence="2" type="ORF">CEXT_127951</name>
</gene>
<evidence type="ECO:0000256" key="1">
    <source>
        <dbReference type="SAM" id="MobiDB-lite"/>
    </source>
</evidence>
<proteinExistence type="predicted"/>